<accession>A0ABR1CAD7</accession>
<feature type="region of interest" description="Disordered" evidence="1">
    <location>
        <begin position="381"/>
        <end position="420"/>
    </location>
</feature>
<evidence type="ECO:0000256" key="1">
    <source>
        <dbReference type="SAM" id="MobiDB-lite"/>
    </source>
</evidence>
<feature type="compositionally biased region" description="Polar residues" evidence="1">
    <location>
        <begin position="406"/>
        <end position="420"/>
    </location>
</feature>
<evidence type="ECO:0000313" key="2">
    <source>
        <dbReference type="EMBL" id="KAK6735085.1"/>
    </source>
</evidence>
<proteinExistence type="predicted"/>
<name>A0ABR1CAD7_NECAM</name>
<comment type="caution">
    <text evidence="2">The sequence shown here is derived from an EMBL/GenBank/DDBJ whole genome shotgun (WGS) entry which is preliminary data.</text>
</comment>
<feature type="region of interest" description="Disordered" evidence="1">
    <location>
        <begin position="34"/>
        <end position="65"/>
    </location>
</feature>
<protein>
    <submittedName>
        <fullName evidence="2">Uncharacterized protein</fullName>
    </submittedName>
</protein>
<organism evidence="2 3">
    <name type="scientific">Necator americanus</name>
    <name type="common">Human hookworm</name>
    <dbReference type="NCBI Taxonomy" id="51031"/>
    <lineage>
        <taxon>Eukaryota</taxon>
        <taxon>Metazoa</taxon>
        <taxon>Ecdysozoa</taxon>
        <taxon>Nematoda</taxon>
        <taxon>Chromadorea</taxon>
        <taxon>Rhabditida</taxon>
        <taxon>Rhabditina</taxon>
        <taxon>Rhabditomorpha</taxon>
        <taxon>Strongyloidea</taxon>
        <taxon>Ancylostomatidae</taxon>
        <taxon>Bunostominae</taxon>
        <taxon>Necator</taxon>
    </lineage>
</organism>
<reference evidence="2 3" key="1">
    <citation type="submission" date="2023-08" db="EMBL/GenBank/DDBJ databases">
        <title>A Necator americanus chromosomal reference genome.</title>
        <authorList>
            <person name="Ilik V."/>
            <person name="Petrzelkova K.J."/>
            <person name="Pardy F."/>
            <person name="Fuh T."/>
            <person name="Niatou-Singa F.S."/>
            <person name="Gouil Q."/>
            <person name="Baker L."/>
            <person name="Ritchie M.E."/>
            <person name="Jex A.R."/>
            <person name="Gazzola D."/>
            <person name="Li H."/>
            <person name="Toshio Fujiwara R."/>
            <person name="Zhan B."/>
            <person name="Aroian R.V."/>
            <person name="Pafco B."/>
            <person name="Schwarz E.M."/>
        </authorList>
    </citation>
    <scope>NUCLEOTIDE SEQUENCE [LARGE SCALE GENOMIC DNA]</scope>
    <source>
        <strain evidence="2 3">Aroian</strain>
        <tissue evidence="2">Whole animal</tissue>
    </source>
</reference>
<evidence type="ECO:0000313" key="3">
    <source>
        <dbReference type="Proteomes" id="UP001303046"/>
    </source>
</evidence>
<gene>
    <name evidence="2" type="primary">Necator_chrII.g6135</name>
    <name evidence="2" type="ORF">RB195_018342</name>
</gene>
<dbReference type="Proteomes" id="UP001303046">
    <property type="component" value="Unassembled WGS sequence"/>
</dbReference>
<dbReference type="EMBL" id="JAVFWL010000002">
    <property type="protein sequence ID" value="KAK6735085.1"/>
    <property type="molecule type" value="Genomic_DNA"/>
</dbReference>
<keyword evidence="3" id="KW-1185">Reference proteome</keyword>
<sequence>MSNDLPQDIRRIIAAQSEVNLPRSITLPVLPKIGHVAGNKGSTEDESERMKQSTSNSLEPTPAQKLPRLLEADKMHLVEPRRTAPILHPRSRGDDFKFNYSFIPNHETLQHPYSTTRESVDSPLTPNNFLGPSRFDKTFVIREETPLPSSDSISLLDLKLASIPHSLPDMLGLQNAVDNLSNRRVANILEACRLYDRELRGYLCVPSLIKCFGEIIPSVHSPSSPWRLFLQSLAPDGEFVEYEKLIQLVQRHRHDVNIEETISDLLVSTHGEESLPLRASSGQENRQRTRAQCQVMTEIEVVMTRNPGLSLERLQTATSKQKIELCEFKMLLEMYGFDSHFQPFYQPLVSSFLTHDNKFHFSAFAGCLSLVRPSLRQSTSAASSTPLWNKPPLESIGRKMTKSGKKQTQADLSSPSAFNQ</sequence>